<reference evidence="3" key="1">
    <citation type="submission" date="2021-10" db="EMBL/GenBank/DDBJ databases">
        <title>Evolutionary history and lifestyle of the vertebrate symbiont Limosilactobacillus reuteri.</title>
        <authorList>
            <person name="Zheng J."/>
            <person name="Li F."/>
            <person name="Gaenzle M."/>
            <person name="Walter J."/>
        </authorList>
    </citation>
    <scope>NUCLEOTIDE SEQUENCE</scope>
    <source>
        <strain evidence="3">GQ_1_3_1</strain>
    </source>
</reference>
<evidence type="ECO:0000313" key="3">
    <source>
        <dbReference type="EMBL" id="MCC4477251.1"/>
    </source>
</evidence>
<evidence type="ECO:0000313" key="4">
    <source>
        <dbReference type="Proteomes" id="UP001198026"/>
    </source>
</evidence>
<dbReference type="InterPro" id="IPR010982">
    <property type="entry name" value="Lambda_DNA-bd_dom_sf"/>
</dbReference>
<dbReference type="RefSeq" id="WP_085649718.1">
    <property type="nucleotide sequence ID" value="NZ_CP065330.1"/>
</dbReference>
<dbReference type="AlphaFoldDB" id="A0AAW4X4D4"/>
<comment type="caution">
    <text evidence="3">The sequence shown here is derived from an EMBL/GenBank/DDBJ whole genome shotgun (WGS) entry which is preliminary data.</text>
</comment>
<name>A0AAW4X4D4_LIMRT</name>
<dbReference type="EMBL" id="JAJGWB010000104">
    <property type="protein sequence ID" value="MCC4477251.1"/>
    <property type="molecule type" value="Genomic_DNA"/>
</dbReference>
<evidence type="ECO:0000256" key="1">
    <source>
        <dbReference type="ARBA" id="ARBA00023125"/>
    </source>
</evidence>
<dbReference type="Pfam" id="PF01381">
    <property type="entry name" value="HTH_3"/>
    <property type="match status" value="1"/>
</dbReference>
<sequence>MSEYSYHRYKHHNRIKELRKEKNLTLKELGEKVGMRDNTLSQYENEKRNPNDEIWRKLAVFFDVSTDYIKGLSHERTDPYESIGRIINKINFTDDKDKNDKIREQLFEAFAIVLESTEDKLVDLESRIDNVDPNYHDPSWYL</sequence>
<keyword evidence="1" id="KW-0238">DNA-binding</keyword>
<organism evidence="3 4">
    <name type="scientific">Limosilactobacillus reuteri</name>
    <name type="common">Lactobacillus reuteri</name>
    <dbReference type="NCBI Taxonomy" id="1598"/>
    <lineage>
        <taxon>Bacteria</taxon>
        <taxon>Bacillati</taxon>
        <taxon>Bacillota</taxon>
        <taxon>Bacilli</taxon>
        <taxon>Lactobacillales</taxon>
        <taxon>Lactobacillaceae</taxon>
        <taxon>Limosilactobacillus</taxon>
    </lineage>
</organism>
<dbReference type="SUPFAM" id="SSF47413">
    <property type="entry name" value="lambda repressor-like DNA-binding domains"/>
    <property type="match status" value="1"/>
</dbReference>
<dbReference type="Proteomes" id="UP001198026">
    <property type="component" value="Unassembled WGS sequence"/>
</dbReference>
<evidence type="ECO:0000259" key="2">
    <source>
        <dbReference type="PROSITE" id="PS50943"/>
    </source>
</evidence>
<dbReference type="PANTHER" id="PTHR46558">
    <property type="entry name" value="TRACRIPTIONAL REGULATORY PROTEIN-RELATED-RELATED"/>
    <property type="match status" value="1"/>
</dbReference>
<gene>
    <name evidence="3" type="ORF">LMB76_03250</name>
</gene>
<feature type="domain" description="HTH cro/C1-type" evidence="2">
    <location>
        <begin position="15"/>
        <end position="69"/>
    </location>
</feature>
<dbReference type="Gene3D" id="1.10.260.40">
    <property type="entry name" value="lambda repressor-like DNA-binding domains"/>
    <property type="match status" value="1"/>
</dbReference>
<dbReference type="SMART" id="SM00530">
    <property type="entry name" value="HTH_XRE"/>
    <property type="match status" value="1"/>
</dbReference>
<dbReference type="GO" id="GO:0003677">
    <property type="term" value="F:DNA binding"/>
    <property type="evidence" value="ECO:0007669"/>
    <property type="project" value="UniProtKB-KW"/>
</dbReference>
<dbReference type="PANTHER" id="PTHR46558:SF11">
    <property type="entry name" value="HTH-TYPE TRANSCRIPTIONAL REGULATOR XRE"/>
    <property type="match status" value="1"/>
</dbReference>
<dbReference type="CDD" id="cd00093">
    <property type="entry name" value="HTH_XRE"/>
    <property type="match status" value="1"/>
</dbReference>
<protein>
    <submittedName>
        <fullName evidence="3">Helix-turn-helix domain-containing protein</fullName>
    </submittedName>
</protein>
<proteinExistence type="predicted"/>
<dbReference type="PROSITE" id="PS50943">
    <property type="entry name" value="HTH_CROC1"/>
    <property type="match status" value="1"/>
</dbReference>
<accession>A0AAW4X4D4</accession>
<dbReference type="InterPro" id="IPR001387">
    <property type="entry name" value="Cro/C1-type_HTH"/>
</dbReference>